<keyword evidence="9" id="KW-0645">Protease</keyword>
<feature type="domain" description="Peptidase S54 rhomboid" evidence="8">
    <location>
        <begin position="43"/>
        <end position="204"/>
    </location>
</feature>
<dbReference type="Proteomes" id="UP000199149">
    <property type="component" value="Unassembled WGS sequence"/>
</dbReference>
<accession>A0A1I4XRR6</accession>
<evidence type="ECO:0000313" key="9">
    <source>
        <dbReference type="EMBL" id="SFN27969.1"/>
    </source>
</evidence>
<proteinExistence type="inferred from homology"/>
<feature type="transmembrane region" description="Helical" evidence="7">
    <location>
        <begin position="6"/>
        <end position="23"/>
    </location>
</feature>
<keyword evidence="6 7" id="KW-0472">Membrane</keyword>
<evidence type="ECO:0000256" key="6">
    <source>
        <dbReference type="ARBA" id="ARBA00023136"/>
    </source>
</evidence>
<dbReference type="Pfam" id="PF01694">
    <property type="entry name" value="Rhomboid"/>
    <property type="match status" value="1"/>
</dbReference>
<dbReference type="PANTHER" id="PTHR43731">
    <property type="entry name" value="RHOMBOID PROTEASE"/>
    <property type="match status" value="1"/>
</dbReference>
<comment type="subcellular location">
    <subcellularLocation>
        <location evidence="1">Membrane</location>
        <topology evidence="1">Multi-pass membrane protein</topology>
    </subcellularLocation>
</comment>
<dbReference type="Gene3D" id="1.20.1540.10">
    <property type="entry name" value="Rhomboid-like"/>
    <property type="match status" value="1"/>
</dbReference>
<feature type="transmembrane region" description="Helical" evidence="7">
    <location>
        <begin position="184"/>
        <end position="204"/>
    </location>
</feature>
<keyword evidence="5 7" id="KW-1133">Transmembrane helix</keyword>
<evidence type="ECO:0000256" key="4">
    <source>
        <dbReference type="ARBA" id="ARBA00022801"/>
    </source>
</evidence>
<dbReference type="SUPFAM" id="SSF144091">
    <property type="entry name" value="Rhomboid-like"/>
    <property type="match status" value="1"/>
</dbReference>
<evidence type="ECO:0000256" key="5">
    <source>
        <dbReference type="ARBA" id="ARBA00022989"/>
    </source>
</evidence>
<evidence type="ECO:0000256" key="1">
    <source>
        <dbReference type="ARBA" id="ARBA00004141"/>
    </source>
</evidence>
<evidence type="ECO:0000256" key="2">
    <source>
        <dbReference type="ARBA" id="ARBA00009045"/>
    </source>
</evidence>
<dbReference type="InterPro" id="IPR022764">
    <property type="entry name" value="Peptidase_S54_rhomboid_dom"/>
</dbReference>
<keyword evidence="3 7" id="KW-0812">Transmembrane</keyword>
<dbReference type="OrthoDB" id="9813074at2"/>
<sequence>MGDISIVTLGVIALNVLVSWKGFNDYNFFDKYKFRVGSILQGKEYYRILSSGFLHVDFTHLFFNMFSLFLFANSVIAFFASPEGFLFGDFSNGKLNLGYGMFLLIFLAAIVGGNIFSLLIHKKEFGYSAVGASGGVTGILFAAITAFPTMKLGFLFVIPMRAWVFAILYLGYSVYGMKKGLGNIGHSAHLGGAIVGILATVLYYPPIFQINMVYILGMMIPLIIMLIMILKENRK</sequence>
<dbReference type="InterPro" id="IPR050925">
    <property type="entry name" value="Rhomboid_protease_S54"/>
</dbReference>
<evidence type="ECO:0000259" key="8">
    <source>
        <dbReference type="Pfam" id="PF01694"/>
    </source>
</evidence>
<feature type="transmembrane region" description="Helical" evidence="7">
    <location>
        <begin position="127"/>
        <end position="147"/>
    </location>
</feature>
<dbReference type="PANTHER" id="PTHR43731:SF14">
    <property type="entry name" value="PRESENILIN-ASSOCIATED RHOMBOID-LIKE PROTEIN, MITOCHONDRIAL"/>
    <property type="match status" value="1"/>
</dbReference>
<evidence type="ECO:0000256" key="3">
    <source>
        <dbReference type="ARBA" id="ARBA00022692"/>
    </source>
</evidence>
<reference evidence="10" key="1">
    <citation type="submission" date="2016-10" db="EMBL/GenBank/DDBJ databases">
        <authorList>
            <person name="Varghese N."/>
            <person name="Submissions S."/>
        </authorList>
    </citation>
    <scope>NUCLEOTIDE SEQUENCE [LARGE SCALE GENOMIC DNA]</scope>
    <source>
        <strain evidence="10">XJ109</strain>
    </source>
</reference>
<dbReference type="RefSeq" id="WP_092908543.1">
    <property type="nucleotide sequence ID" value="NZ_FOUZ01000009.1"/>
</dbReference>
<evidence type="ECO:0000256" key="7">
    <source>
        <dbReference type="SAM" id="Phobius"/>
    </source>
</evidence>
<feature type="transmembrane region" description="Helical" evidence="7">
    <location>
        <begin position="61"/>
        <end position="80"/>
    </location>
</feature>
<organism evidence="9 10">
    <name type="scientific">Algoriella xinjiangensis</name>
    <dbReference type="NCBI Taxonomy" id="684065"/>
    <lineage>
        <taxon>Bacteria</taxon>
        <taxon>Pseudomonadati</taxon>
        <taxon>Bacteroidota</taxon>
        <taxon>Flavobacteriia</taxon>
        <taxon>Flavobacteriales</taxon>
        <taxon>Weeksellaceae</taxon>
        <taxon>Algoriella</taxon>
    </lineage>
</organism>
<keyword evidence="4" id="KW-0378">Hydrolase</keyword>
<comment type="similarity">
    <text evidence="2">Belongs to the peptidase S54 family.</text>
</comment>
<feature type="transmembrane region" description="Helical" evidence="7">
    <location>
        <begin position="100"/>
        <end position="120"/>
    </location>
</feature>
<keyword evidence="10" id="KW-1185">Reference proteome</keyword>
<evidence type="ECO:0000313" key="10">
    <source>
        <dbReference type="Proteomes" id="UP000199149"/>
    </source>
</evidence>
<dbReference type="GO" id="GO:0004252">
    <property type="term" value="F:serine-type endopeptidase activity"/>
    <property type="evidence" value="ECO:0007669"/>
    <property type="project" value="InterPro"/>
</dbReference>
<dbReference type="GO" id="GO:0016020">
    <property type="term" value="C:membrane"/>
    <property type="evidence" value="ECO:0007669"/>
    <property type="project" value="UniProtKB-SubCell"/>
</dbReference>
<dbReference type="GO" id="GO:0006508">
    <property type="term" value="P:proteolysis"/>
    <property type="evidence" value="ECO:0007669"/>
    <property type="project" value="UniProtKB-KW"/>
</dbReference>
<protein>
    <submittedName>
        <fullName evidence="9">Membrane associated serine protease, rhomboid family</fullName>
    </submittedName>
</protein>
<dbReference type="STRING" id="684065.SAMN05421738_109122"/>
<gene>
    <name evidence="9" type="ORF">SAMN05421738_109122</name>
</gene>
<dbReference type="AlphaFoldDB" id="A0A1I4XRR6"/>
<feature type="transmembrane region" description="Helical" evidence="7">
    <location>
        <begin position="210"/>
        <end position="230"/>
    </location>
</feature>
<feature type="transmembrane region" description="Helical" evidence="7">
    <location>
        <begin position="153"/>
        <end position="172"/>
    </location>
</feature>
<dbReference type="InterPro" id="IPR035952">
    <property type="entry name" value="Rhomboid-like_sf"/>
</dbReference>
<name>A0A1I4XRR6_9FLAO</name>
<dbReference type="EMBL" id="FOUZ01000009">
    <property type="protein sequence ID" value="SFN27969.1"/>
    <property type="molecule type" value="Genomic_DNA"/>
</dbReference>